<feature type="signal peptide" evidence="2">
    <location>
        <begin position="1"/>
        <end position="21"/>
    </location>
</feature>
<name>A0ABS7G8Q9_9BACT</name>
<dbReference type="SUPFAM" id="SSF54001">
    <property type="entry name" value="Cysteine proteinases"/>
    <property type="match status" value="1"/>
</dbReference>
<dbReference type="RefSeq" id="WP_220248320.1">
    <property type="nucleotide sequence ID" value="NZ_JAICCF010000001.1"/>
</dbReference>
<dbReference type="Proteomes" id="UP000812961">
    <property type="component" value="Unassembled WGS sequence"/>
</dbReference>
<reference evidence="4 5" key="1">
    <citation type="submission" date="2021-08" db="EMBL/GenBank/DDBJ databases">
        <title>The genome sequence of Chitinophaga sp. B61.</title>
        <authorList>
            <person name="Zhang X."/>
        </authorList>
    </citation>
    <scope>NUCLEOTIDE SEQUENCE [LARGE SCALE GENOMIC DNA]</scope>
    <source>
        <strain evidence="4 5">B61</strain>
    </source>
</reference>
<organism evidence="4 5">
    <name type="scientific">Chitinophaga rhizophila</name>
    <dbReference type="NCBI Taxonomy" id="2866212"/>
    <lineage>
        <taxon>Bacteria</taxon>
        <taxon>Pseudomonadati</taxon>
        <taxon>Bacteroidota</taxon>
        <taxon>Chitinophagia</taxon>
        <taxon>Chitinophagales</taxon>
        <taxon>Chitinophagaceae</taxon>
        <taxon>Chitinophaga</taxon>
    </lineage>
</organism>
<dbReference type="PROSITE" id="PS51257">
    <property type="entry name" value="PROKAR_LIPOPROTEIN"/>
    <property type="match status" value="1"/>
</dbReference>
<feature type="chain" id="PRO_5047252469" evidence="2">
    <location>
        <begin position="22"/>
        <end position="533"/>
    </location>
</feature>
<dbReference type="PANTHER" id="PTHR12411">
    <property type="entry name" value="CYSTEINE PROTEASE FAMILY C1-RELATED"/>
    <property type="match status" value="1"/>
</dbReference>
<dbReference type="CDD" id="cd02619">
    <property type="entry name" value="Peptidase_C1"/>
    <property type="match status" value="1"/>
</dbReference>
<evidence type="ECO:0000256" key="1">
    <source>
        <dbReference type="ARBA" id="ARBA00008455"/>
    </source>
</evidence>
<evidence type="ECO:0000313" key="4">
    <source>
        <dbReference type="EMBL" id="MBW8683087.1"/>
    </source>
</evidence>
<dbReference type="SMART" id="SM00645">
    <property type="entry name" value="Pept_C1"/>
    <property type="match status" value="1"/>
</dbReference>
<gene>
    <name evidence="4" type="ORF">K1Y79_01960</name>
</gene>
<dbReference type="InterPro" id="IPR000668">
    <property type="entry name" value="Peptidase_C1A_C"/>
</dbReference>
<evidence type="ECO:0000256" key="2">
    <source>
        <dbReference type="SAM" id="SignalP"/>
    </source>
</evidence>
<keyword evidence="2" id="KW-0732">Signal</keyword>
<feature type="domain" description="Peptidase C1A papain C-terminal" evidence="3">
    <location>
        <begin position="70"/>
        <end position="292"/>
    </location>
</feature>
<comment type="caution">
    <text evidence="4">The sequence shown here is derived from an EMBL/GenBank/DDBJ whole genome shotgun (WGS) entry which is preliminary data.</text>
</comment>
<dbReference type="InterPro" id="IPR038765">
    <property type="entry name" value="Papain-like_cys_pep_sf"/>
</dbReference>
<dbReference type="EMBL" id="JAICCF010000001">
    <property type="protein sequence ID" value="MBW8683087.1"/>
    <property type="molecule type" value="Genomic_DNA"/>
</dbReference>
<accession>A0ABS7G8Q9</accession>
<evidence type="ECO:0000259" key="3">
    <source>
        <dbReference type="SMART" id="SM00645"/>
    </source>
</evidence>
<dbReference type="InterPro" id="IPR013128">
    <property type="entry name" value="Peptidase_C1A"/>
</dbReference>
<protein>
    <submittedName>
        <fullName evidence="4">C39 family peptidase</fullName>
    </submittedName>
</protein>
<evidence type="ECO:0000313" key="5">
    <source>
        <dbReference type="Proteomes" id="UP000812961"/>
    </source>
</evidence>
<dbReference type="Pfam" id="PF00112">
    <property type="entry name" value="Peptidase_C1"/>
    <property type="match status" value="1"/>
</dbReference>
<comment type="similarity">
    <text evidence="1">Belongs to the peptidase C1 family.</text>
</comment>
<keyword evidence="5" id="KW-1185">Reference proteome</keyword>
<dbReference type="Gene3D" id="3.90.70.10">
    <property type="entry name" value="Cysteine proteinases"/>
    <property type="match status" value="1"/>
</dbReference>
<sequence length="533" mass="59014">MKSAIRPLLIILALSAISCWGDDKKADDPTPQPPDCTNCEFSTGWNSGENYSQTIPVAINYGNYQSGSSLPASVDLTGKFPPIGNQGMLGTCVAWAVGYNTKSYLDGIARNLSQSQLQNNSYQYSPTDLFFAIEPSRRACNTGTFFDDAFNVLINRGVNTLLSVPYDQVCHQSSPGNPSSAAANKIKNFRRIQGSVTEIKEYLAQGVPVVLGAMVNGEFQRWKGSAVLNNLNYGADASGHAMVIAGYDDARNAFRIINSWGTGWGDYGYAWVGYDFLVNKFCVQGGQRSLFVAFNDNTTTVDPQTPTNGGPDLTSMVMSDYTLYPTQNFYSNARRTFFDVKNVGSQAIQAASNWNIYYLWMDAFNANNYGIIFRGEFTTSIPQNTYQNINANYARINYDLSPGASLGQTIFGLPYISWDYYMPTLSGNYYLVMYIDKGGSNEANQTNNVFYVTQAPKFFSNGYSQRRDESKNLAGKYHFEELSSFKHSLGDSSQVKESQLTLYRSLSNTGFPNAYKAQEIASFLSYKIKHGGL</sequence>
<proteinExistence type="inferred from homology"/>